<evidence type="ECO:0000313" key="3">
    <source>
        <dbReference type="Proteomes" id="UP000324222"/>
    </source>
</evidence>
<dbReference type="EMBL" id="VSRR010004027">
    <property type="protein sequence ID" value="MPC38275.1"/>
    <property type="molecule type" value="Genomic_DNA"/>
</dbReference>
<protein>
    <submittedName>
        <fullName evidence="2">Uncharacterized protein</fullName>
    </submittedName>
</protein>
<comment type="caution">
    <text evidence="2">The sequence shown here is derived from an EMBL/GenBank/DDBJ whole genome shotgun (WGS) entry which is preliminary data.</text>
</comment>
<dbReference type="Proteomes" id="UP000324222">
    <property type="component" value="Unassembled WGS sequence"/>
</dbReference>
<evidence type="ECO:0000256" key="1">
    <source>
        <dbReference type="SAM" id="MobiDB-lite"/>
    </source>
</evidence>
<evidence type="ECO:0000313" key="2">
    <source>
        <dbReference type="EMBL" id="MPC38275.1"/>
    </source>
</evidence>
<gene>
    <name evidence="2" type="ORF">E2C01_031781</name>
</gene>
<proteinExistence type="predicted"/>
<organism evidence="2 3">
    <name type="scientific">Portunus trituberculatus</name>
    <name type="common">Swimming crab</name>
    <name type="synonym">Neptunus trituberculatus</name>
    <dbReference type="NCBI Taxonomy" id="210409"/>
    <lineage>
        <taxon>Eukaryota</taxon>
        <taxon>Metazoa</taxon>
        <taxon>Ecdysozoa</taxon>
        <taxon>Arthropoda</taxon>
        <taxon>Crustacea</taxon>
        <taxon>Multicrustacea</taxon>
        <taxon>Malacostraca</taxon>
        <taxon>Eumalacostraca</taxon>
        <taxon>Eucarida</taxon>
        <taxon>Decapoda</taxon>
        <taxon>Pleocyemata</taxon>
        <taxon>Brachyura</taxon>
        <taxon>Eubrachyura</taxon>
        <taxon>Portunoidea</taxon>
        <taxon>Portunidae</taxon>
        <taxon>Portuninae</taxon>
        <taxon>Portunus</taxon>
    </lineage>
</organism>
<accession>A0A5B7EXV3</accession>
<feature type="region of interest" description="Disordered" evidence="1">
    <location>
        <begin position="74"/>
        <end position="110"/>
    </location>
</feature>
<dbReference type="AlphaFoldDB" id="A0A5B7EXV3"/>
<name>A0A5B7EXV3_PORTR</name>
<keyword evidence="3" id="KW-1185">Reference proteome</keyword>
<reference evidence="2 3" key="1">
    <citation type="submission" date="2019-05" db="EMBL/GenBank/DDBJ databases">
        <title>Another draft genome of Portunus trituberculatus and its Hox gene families provides insights of decapod evolution.</title>
        <authorList>
            <person name="Jeong J.-H."/>
            <person name="Song I."/>
            <person name="Kim S."/>
            <person name="Choi T."/>
            <person name="Kim D."/>
            <person name="Ryu S."/>
            <person name="Kim W."/>
        </authorList>
    </citation>
    <scope>NUCLEOTIDE SEQUENCE [LARGE SCALE GENOMIC DNA]</scope>
    <source>
        <tissue evidence="2">Muscle</tissue>
    </source>
</reference>
<sequence>MTKTPSPSPPFRYKGLTRYSHFHRQEPLLPTATYQGQPIINTGAARRSHHLISLRPDALLQPGNIELTHLLPPRTFPSKRVPPRPVPSLHHKTHHYTSPGDKQPHMSHQSSHSGLLTFLAGFTDLHPSLYVSIFGYCQETHRLV</sequence>